<proteinExistence type="predicted"/>
<name>A0AAQ1GPC8_9BURK</name>
<accession>A0AAQ1GPC8</accession>
<comment type="caution">
    <text evidence="1">The sequence shown here is derived from an EMBL/GenBank/DDBJ whole genome shotgun (WGS) entry which is preliminary data.</text>
</comment>
<protein>
    <submittedName>
        <fullName evidence="1">Uncharacterized protein</fullName>
    </submittedName>
</protein>
<dbReference type="RefSeq" id="WP_080180867.1">
    <property type="nucleotide sequence ID" value="NZ_CADFGN010000026.1"/>
</dbReference>
<dbReference type="AlphaFoldDB" id="A0AAQ1GPC8"/>
<sequence length="62" mass="6685">MNTTDVLTAGSSFHADFYEYDGSLIRRVADSVEEGLNAAGSPILIATEPHLPLYGRTRAFVA</sequence>
<evidence type="ECO:0000313" key="2">
    <source>
        <dbReference type="Proteomes" id="UP000183529"/>
    </source>
</evidence>
<gene>
    <name evidence="1" type="ORF">SAMN05216550_13818</name>
</gene>
<reference evidence="1 2" key="1">
    <citation type="submission" date="2016-10" db="EMBL/GenBank/DDBJ databases">
        <authorList>
            <person name="Varghese N."/>
            <person name="Submissions S."/>
        </authorList>
    </citation>
    <scope>NUCLEOTIDE SEQUENCE [LARGE SCALE GENOMIC DNA]</scope>
    <source>
        <strain evidence="1 2">LMG 22274</strain>
    </source>
</reference>
<dbReference type="Proteomes" id="UP000183529">
    <property type="component" value="Unassembled WGS sequence"/>
</dbReference>
<evidence type="ECO:0000313" key="1">
    <source>
        <dbReference type="EMBL" id="SEK15406.1"/>
    </source>
</evidence>
<organism evidence="1 2">
    <name type="scientific">Paraburkholderia tropica</name>
    <dbReference type="NCBI Taxonomy" id="92647"/>
    <lineage>
        <taxon>Bacteria</taxon>
        <taxon>Pseudomonadati</taxon>
        <taxon>Pseudomonadota</taxon>
        <taxon>Betaproteobacteria</taxon>
        <taxon>Burkholderiales</taxon>
        <taxon>Burkholderiaceae</taxon>
        <taxon>Paraburkholderia</taxon>
    </lineage>
</organism>
<dbReference type="EMBL" id="FNZM01000038">
    <property type="protein sequence ID" value="SEK15406.1"/>
    <property type="molecule type" value="Genomic_DNA"/>
</dbReference>